<feature type="transmembrane region" description="Helical" evidence="1">
    <location>
        <begin position="6"/>
        <end position="28"/>
    </location>
</feature>
<keyword evidence="2" id="KW-1185">Reference proteome</keyword>
<evidence type="ECO:0000256" key="1">
    <source>
        <dbReference type="SAM" id="Phobius"/>
    </source>
</evidence>
<keyword evidence="1" id="KW-1133">Transmembrane helix</keyword>
<evidence type="ECO:0000313" key="2">
    <source>
        <dbReference type="Proteomes" id="UP000504607"/>
    </source>
</evidence>
<protein>
    <submittedName>
        <fullName evidence="3">Uncharacterized protein LOC105059763 isoform X1</fullName>
    </submittedName>
</protein>
<dbReference type="GO" id="GO:0016020">
    <property type="term" value="C:membrane"/>
    <property type="evidence" value="ECO:0007669"/>
    <property type="project" value="TreeGrafter"/>
</dbReference>
<keyword evidence="1" id="KW-0472">Membrane</keyword>
<dbReference type="KEGG" id="egu:105059763"/>
<dbReference type="GeneID" id="105059763"/>
<evidence type="ECO:0000313" key="3">
    <source>
        <dbReference type="RefSeq" id="XP_010941491.1"/>
    </source>
</evidence>
<feature type="transmembrane region" description="Helical" evidence="1">
    <location>
        <begin position="256"/>
        <end position="281"/>
    </location>
</feature>
<keyword evidence="1" id="KW-0812">Transmembrane</keyword>
<feature type="transmembrane region" description="Helical" evidence="1">
    <location>
        <begin position="293"/>
        <end position="312"/>
    </location>
</feature>
<accession>A0A6I9SE43</accession>
<dbReference type="RefSeq" id="XP_010941491.1">
    <property type="nucleotide sequence ID" value="XM_010943189.3"/>
</dbReference>
<gene>
    <name evidence="3" type="primary">LOC105059763</name>
</gene>
<feature type="transmembrane region" description="Helical" evidence="1">
    <location>
        <begin position="74"/>
        <end position="93"/>
    </location>
</feature>
<dbReference type="PANTHER" id="PTHR12242:SF6">
    <property type="entry name" value="PROTEIN ROLLING PROTEIN"/>
    <property type="match status" value="1"/>
</dbReference>
<dbReference type="InParanoid" id="A0A6I9SE43"/>
<sequence>MAFLVHWYHLLCLAVVVGAVAGSLWAIFRRSECGRHRDHDTKHESLLAAGDGSMTSYVGSCQLWMSRWRGVHPVFLLAFRLFAAVTMAAVLFWDIRTYDFSIMLYYTEWTFTLVIIYFLIATSISAHGCWIYSKHVTEIEEADGFIKRDCEENMPAMNFGPKRNRKAIKLQRYYEQGENEQKAGFWGYIMQVTYQTSAGAVVLTDVVFWVLLVPFLSAENFSLDLVMGCMHSLNLVFLVLDTALNSLPFPWFRMAYFVLWSCIYVIFQWVLHACGFSWWPYPFLELSTPWAPLWYLSLALVHFPCYGLYSLIAKVKITFFTKFFSHVCTRLC</sequence>
<dbReference type="OrthoDB" id="419711at2759"/>
<dbReference type="Proteomes" id="UP000504607">
    <property type="component" value="Unplaced"/>
</dbReference>
<organism evidence="2 3">
    <name type="scientific">Elaeis guineensis var. tenera</name>
    <name type="common">Oil palm</name>
    <dbReference type="NCBI Taxonomy" id="51953"/>
    <lineage>
        <taxon>Eukaryota</taxon>
        <taxon>Viridiplantae</taxon>
        <taxon>Streptophyta</taxon>
        <taxon>Embryophyta</taxon>
        <taxon>Tracheophyta</taxon>
        <taxon>Spermatophyta</taxon>
        <taxon>Magnoliopsida</taxon>
        <taxon>Liliopsida</taxon>
        <taxon>Arecaceae</taxon>
        <taxon>Arecoideae</taxon>
        <taxon>Cocoseae</taxon>
        <taxon>Elaeidinae</taxon>
        <taxon>Elaeis</taxon>
    </lineage>
</organism>
<dbReference type="AlphaFoldDB" id="A0A6I9SE43"/>
<feature type="transmembrane region" description="Helical" evidence="1">
    <location>
        <begin position="113"/>
        <end position="132"/>
    </location>
</feature>
<proteinExistence type="predicted"/>
<feature type="transmembrane region" description="Helical" evidence="1">
    <location>
        <begin position="192"/>
        <end position="213"/>
    </location>
</feature>
<name>A0A6I9SE43_ELAGV</name>
<reference evidence="3" key="1">
    <citation type="submission" date="2025-08" db="UniProtKB">
        <authorList>
            <consortium name="RefSeq"/>
        </authorList>
    </citation>
    <scope>IDENTIFICATION</scope>
</reference>
<dbReference type="PANTHER" id="PTHR12242">
    <property type="entry name" value="OS02G0130600 PROTEIN-RELATED"/>
    <property type="match status" value="1"/>
</dbReference>
<feature type="transmembrane region" description="Helical" evidence="1">
    <location>
        <begin position="225"/>
        <end position="244"/>
    </location>
</feature>